<keyword evidence="11 19" id="KW-0460">Magnesium</keyword>
<dbReference type="GO" id="GO:0009252">
    <property type="term" value="P:peptidoglycan biosynthetic process"/>
    <property type="evidence" value="ECO:0007669"/>
    <property type="project" value="UniProtKB-UniRule"/>
</dbReference>
<keyword evidence="10 20" id="KW-0067">ATP-binding</keyword>
<feature type="active site" evidence="18">
    <location>
        <position position="146"/>
    </location>
</feature>
<dbReference type="HAMAP" id="MF_00047">
    <property type="entry name" value="Dala_Dala_lig"/>
    <property type="match status" value="1"/>
</dbReference>
<protein>
    <recommendedName>
        <fullName evidence="5 17">D-alanine--D-alanine ligase</fullName>
        <ecNumber evidence="5 17">6.3.2.4</ecNumber>
    </recommendedName>
    <alternativeName>
        <fullName evidence="17">D-Ala-D-Ala ligase</fullName>
    </alternativeName>
    <alternativeName>
        <fullName evidence="17">D-alanylalanine synthetase</fullName>
    </alternativeName>
</protein>
<dbReference type="SUPFAM" id="SSF52440">
    <property type="entry name" value="PreATP-grasp domain"/>
    <property type="match status" value="1"/>
</dbReference>
<evidence type="ECO:0000256" key="15">
    <source>
        <dbReference type="ARBA" id="ARBA00023316"/>
    </source>
</evidence>
<dbReference type="PROSITE" id="PS00843">
    <property type="entry name" value="DALA_DALA_LIGASE_1"/>
    <property type="match status" value="1"/>
</dbReference>
<dbReference type="InterPro" id="IPR013815">
    <property type="entry name" value="ATP_grasp_subdomain_1"/>
</dbReference>
<evidence type="ECO:0000256" key="12">
    <source>
        <dbReference type="ARBA" id="ARBA00022960"/>
    </source>
</evidence>
<dbReference type="InterPro" id="IPR005905">
    <property type="entry name" value="D_ala_D_ala"/>
</dbReference>
<dbReference type="InterPro" id="IPR016185">
    <property type="entry name" value="PreATP-grasp_dom_sf"/>
</dbReference>
<evidence type="ECO:0000256" key="4">
    <source>
        <dbReference type="ARBA" id="ARBA00010871"/>
    </source>
</evidence>
<feature type="binding site" evidence="19">
    <location>
        <position position="257"/>
    </location>
    <ligand>
        <name>Mg(2+)</name>
        <dbReference type="ChEBI" id="CHEBI:18420"/>
        <label>1</label>
    </ligand>
</feature>
<accession>A0A918JNC1</accession>
<keyword evidence="15 17" id="KW-0961">Cell wall biogenesis/degradation</keyword>
<evidence type="ECO:0000256" key="8">
    <source>
        <dbReference type="ARBA" id="ARBA00022723"/>
    </source>
</evidence>
<reference evidence="22" key="2">
    <citation type="submission" date="2020-09" db="EMBL/GenBank/DDBJ databases">
        <authorList>
            <person name="Sun Q."/>
            <person name="Kim S."/>
        </authorList>
    </citation>
    <scope>NUCLEOTIDE SEQUENCE</scope>
    <source>
        <strain evidence="22">KCTC 23732</strain>
    </source>
</reference>
<feature type="domain" description="ATP-grasp" evidence="21">
    <location>
        <begin position="104"/>
        <end position="303"/>
    </location>
</feature>
<evidence type="ECO:0000256" key="13">
    <source>
        <dbReference type="ARBA" id="ARBA00022984"/>
    </source>
</evidence>
<dbReference type="Gene3D" id="3.40.50.20">
    <property type="match status" value="1"/>
</dbReference>
<dbReference type="RefSeq" id="WP_189385403.1">
    <property type="nucleotide sequence ID" value="NZ_BAABFY010000050.1"/>
</dbReference>
<gene>
    <name evidence="22" type="primary">ddlB</name>
    <name evidence="17" type="synonym">ddl</name>
    <name evidence="22" type="ORF">GCM10011450_20490</name>
</gene>
<dbReference type="FunFam" id="3.40.50.20:FF:000013">
    <property type="entry name" value="D-alanine--D-alanine ligase"/>
    <property type="match status" value="1"/>
</dbReference>
<evidence type="ECO:0000313" key="23">
    <source>
        <dbReference type="Proteomes" id="UP000608345"/>
    </source>
</evidence>
<dbReference type="Gene3D" id="3.30.470.20">
    <property type="entry name" value="ATP-grasp fold, B domain"/>
    <property type="match status" value="1"/>
</dbReference>
<evidence type="ECO:0000256" key="11">
    <source>
        <dbReference type="ARBA" id="ARBA00022842"/>
    </source>
</evidence>
<dbReference type="PANTHER" id="PTHR23132">
    <property type="entry name" value="D-ALANINE--D-ALANINE LIGASE"/>
    <property type="match status" value="1"/>
</dbReference>
<dbReference type="PIRSF" id="PIRSF039102">
    <property type="entry name" value="Ddl/VanB"/>
    <property type="match status" value="1"/>
</dbReference>
<dbReference type="GO" id="GO:0008360">
    <property type="term" value="P:regulation of cell shape"/>
    <property type="evidence" value="ECO:0007669"/>
    <property type="project" value="UniProtKB-KW"/>
</dbReference>
<dbReference type="InterPro" id="IPR011761">
    <property type="entry name" value="ATP-grasp"/>
</dbReference>
<evidence type="ECO:0000256" key="17">
    <source>
        <dbReference type="HAMAP-Rule" id="MF_00047"/>
    </source>
</evidence>
<comment type="caution">
    <text evidence="22">The sequence shown here is derived from an EMBL/GenBank/DDBJ whole genome shotgun (WGS) entry which is preliminary data.</text>
</comment>
<dbReference type="GO" id="GO:0046872">
    <property type="term" value="F:metal ion binding"/>
    <property type="evidence" value="ECO:0007669"/>
    <property type="project" value="UniProtKB-KW"/>
</dbReference>
<evidence type="ECO:0000256" key="9">
    <source>
        <dbReference type="ARBA" id="ARBA00022741"/>
    </source>
</evidence>
<keyword evidence="6 17" id="KW-0963">Cytoplasm</keyword>
<sequence>MIHEFGKVGILYGGHSAERTVSLQSGEGVLSALQSKGIDAHLFDTSVHSLAALAAQNFDRVFIALHGRYGEDGTLQGVLELLGIPYTGSGVMASSLAMNKIMTKRIWLEQGLPTPKYKVIKNLADTDAAYAELGLPLIIKAPHEGSTLGLYKVSQPDELHEAFNQASNFDHELLAEQFVVGRELTIPVVGKGDDARALPVIEIFAPDGNYDFEHKYISNDTRYECPANLAPELASRIQEISVQAYRAIGCEGWARVDIMLDAQNQPWLLEINTSPGMTSHSLVPMGAKAEGMSYADLCVFILSQASCKIHRPMPENG</sequence>
<dbReference type="Pfam" id="PF07478">
    <property type="entry name" value="Dala_Dala_lig_C"/>
    <property type="match status" value="1"/>
</dbReference>
<organism evidence="22 23">
    <name type="scientific">Advenella faeciporci</name>
    <dbReference type="NCBI Taxonomy" id="797535"/>
    <lineage>
        <taxon>Bacteria</taxon>
        <taxon>Pseudomonadati</taxon>
        <taxon>Pseudomonadota</taxon>
        <taxon>Betaproteobacteria</taxon>
        <taxon>Burkholderiales</taxon>
        <taxon>Alcaligenaceae</taxon>
    </lineage>
</organism>
<dbReference type="FunFam" id="3.30.470.20:FF:000008">
    <property type="entry name" value="D-alanine--D-alanine ligase"/>
    <property type="match status" value="1"/>
</dbReference>
<dbReference type="SUPFAM" id="SSF56059">
    <property type="entry name" value="Glutathione synthetase ATP-binding domain-like"/>
    <property type="match status" value="1"/>
</dbReference>
<dbReference type="PROSITE" id="PS50975">
    <property type="entry name" value="ATP_GRASP"/>
    <property type="match status" value="1"/>
</dbReference>
<evidence type="ECO:0000256" key="6">
    <source>
        <dbReference type="ARBA" id="ARBA00022490"/>
    </source>
</evidence>
<dbReference type="InterPro" id="IPR011127">
    <property type="entry name" value="Dala_Dala_lig_N"/>
</dbReference>
<evidence type="ECO:0000256" key="2">
    <source>
        <dbReference type="ARBA" id="ARBA00003921"/>
    </source>
</evidence>
<dbReference type="Proteomes" id="UP000608345">
    <property type="component" value="Unassembled WGS sequence"/>
</dbReference>
<dbReference type="InterPro" id="IPR000291">
    <property type="entry name" value="D-Ala_lig_Van_CS"/>
</dbReference>
<dbReference type="NCBIfam" id="TIGR01205">
    <property type="entry name" value="D_ala_D_alaTIGR"/>
    <property type="match status" value="1"/>
</dbReference>
<feature type="binding site" evidence="19">
    <location>
        <position position="272"/>
    </location>
    <ligand>
        <name>Mg(2+)</name>
        <dbReference type="ChEBI" id="CHEBI:18420"/>
        <label>2</label>
    </ligand>
</feature>
<dbReference type="PROSITE" id="PS00844">
    <property type="entry name" value="DALA_DALA_LIGASE_2"/>
    <property type="match status" value="1"/>
</dbReference>
<evidence type="ECO:0000256" key="20">
    <source>
        <dbReference type="PROSITE-ProRule" id="PRU00409"/>
    </source>
</evidence>
<evidence type="ECO:0000256" key="5">
    <source>
        <dbReference type="ARBA" id="ARBA00012216"/>
    </source>
</evidence>
<dbReference type="PANTHER" id="PTHR23132:SF23">
    <property type="entry name" value="D-ALANINE--D-ALANINE LIGASE B"/>
    <property type="match status" value="1"/>
</dbReference>
<keyword evidence="7 17" id="KW-0436">Ligase</keyword>
<evidence type="ECO:0000256" key="10">
    <source>
        <dbReference type="ARBA" id="ARBA00022840"/>
    </source>
</evidence>
<evidence type="ECO:0000256" key="3">
    <source>
        <dbReference type="ARBA" id="ARBA00004496"/>
    </source>
</evidence>
<feature type="active site" evidence="18">
    <location>
        <position position="281"/>
    </location>
</feature>
<dbReference type="GO" id="GO:0005829">
    <property type="term" value="C:cytosol"/>
    <property type="evidence" value="ECO:0007669"/>
    <property type="project" value="TreeGrafter"/>
</dbReference>
<comment type="pathway">
    <text evidence="17">Cell wall biogenesis; peptidoglycan biosynthesis.</text>
</comment>
<dbReference type="GO" id="GO:0005524">
    <property type="term" value="F:ATP binding"/>
    <property type="evidence" value="ECO:0007669"/>
    <property type="project" value="UniProtKB-UniRule"/>
</dbReference>
<evidence type="ECO:0000259" key="21">
    <source>
        <dbReference type="PROSITE" id="PS50975"/>
    </source>
</evidence>
<dbReference type="EC" id="6.3.2.4" evidence="5 17"/>
<evidence type="ECO:0000256" key="1">
    <source>
        <dbReference type="ARBA" id="ARBA00001936"/>
    </source>
</evidence>
<feature type="active site" evidence="18">
    <location>
        <position position="18"/>
    </location>
</feature>
<proteinExistence type="inferred from homology"/>
<reference evidence="22" key="1">
    <citation type="journal article" date="2014" name="Int. J. Syst. Evol. Microbiol.">
        <title>Complete genome sequence of Corynebacterium casei LMG S-19264T (=DSM 44701T), isolated from a smear-ripened cheese.</title>
        <authorList>
            <consortium name="US DOE Joint Genome Institute (JGI-PGF)"/>
            <person name="Walter F."/>
            <person name="Albersmeier A."/>
            <person name="Kalinowski J."/>
            <person name="Ruckert C."/>
        </authorList>
    </citation>
    <scope>NUCLEOTIDE SEQUENCE</scope>
    <source>
        <strain evidence="22">KCTC 23732</strain>
    </source>
</reference>
<feature type="binding site" evidence="19">
    <location>
        <position position="270"/>
    </location>
    <ligand>
        <name>Mg(2+)</name>
        <dbReference type="ChEBI" id="CHEBI:18420"/>
        <label>1</label>
    </ligand>
</feature>
<evidence type="ECO:0000256" key="19">
    <source>
        <dbReference type="PIRSR" id="PIRSR039102-3"/>
    </source>
</evidence>
<evidence type="ECO:0000256" key="18">
    <source>
        <dbReference type="PIRSR" id="PIRSR039102-1"/>
    </source>
</evidence>
<comment type="subcellular location">
    <subcellularLocation>
        <location evidence="3 17">Cytoplasm</location>
    </subcellularLocation>
</comment>
<keyword evidence="8 19" id="KW-0479">Metal-binding</keyword>
<evidence type="ECO:0000256" key="16">
    <source>
        <dbReference type="ARBA" id="ARBA00047614"/>
    </source>
</evidence>
<dbReference type="InterPro" id="IPR011095">
    <property type="entry name" value="Dala_Dala_lig_C"/>
</dbReference>
<feature type="binding site" evidence="19">
    <location>
        <position position="270"/>
    </location>
    <ligand>
        <name>Mg(2+)</name>
        <dbReference type="ChEBI" id="CHEBI:18420"/>
        <label>2</label>
    </ligand>
</feature>
<dbReference type="Pfam" id="PF01820">
    <property type="entry name" value="Dala_Dala_lig_N"/>
    <property type="match status" value="1"/>
</dbReference>
<name>A0A918JNC1_9BURK</name>
<comment type="cofactor">
    <cofactor evidence="1">
        <name>Mn(2+)</name>
        <dbReference type="ChEBI" id="CHEBI:29035"/>
    </cofactor>
</comment>
<dbReference type="AlphaFoldDB" id="A0A918JNC1"/>
<dbReference type="NCBIfam" id="NF002378">
    <property type="entry name" value="PRK01372.1"/>
    <property type="match status" value="1"/>
</dbReference>
<comment type="similarity">
    <text evidence="4 17">Belongs to the D-alanine--D-alanine ligase family.</text>
</comment>
<dbReference type="GO" id="GO:0071555">
    <property type="term" value="P:cell wall organization"/>
    <property type="evidence" value="ECO:0007669"/>
    <property type="project" value="UniProtKB-KW"/>
</dbReference>
<evidence type="ECO:0000256" key="14">
    <source>
        <dbReference type="ARBA" id="ARBA00023211"/>
    </source>
</evidence>
<dbReference type="Gene3D" id="3.30.1490.20">
    <property type="entry name" value="ATP-grasp fold, A domain"/>
    <property type="match status" value="1"/>
</dbReference>
<keyword evidence="23" id="KW-1185">Reference proteome</keyword>
<evidence type="ECO:0000256" key="7">
    <source>
        <dbReference type="ARBA" id="ARBA00022598"/>
    </source>
</evidence>
<comment type="cofactor">
    <cofactor evidence="19">
        <name>Mg(2+)</name>
        <dbReference type="ChEBI" id="CHEBI:18420"/>
    </cofactor>
    <cofactor evidence="19">
        <name>Mn(2+)</name>
        <dbReference type="ChEBI" id="CHEBI:29035"/>
    </cofactor>
    <text evidence="19">Binds 2 magnesium or manganese ions per subunit.</text>
</comment>
<comment type="function">
    <text evidence="2 17">Cell wall formation.</text>
</comment>
<keyword evidence="14 19" id="KW-0464">Manganese</keyword>
<comment type="catalytic activity">
    <reaction evidence="16 17">
        <text>2 D-alanine + ATP = D-alanyl-D-alanine + ADP + phosphate + H(+)</text>
        <dbReference type="Rhea" id="RHEA:11224"/>
        <dbReference type="ChEBI" id="CHEBI:15378"/>
        <dbReference type="ChEBI" id="CHEBI:30616"/>
        <dbReference type="ChEBI" id="CHEBI:43474"/>
        <dbReference type="ChEBI" id="CHEBI:57416"/>
        <dbReference type="ChEBI" id="CHEBI:57822"/>
        <dbReference type="ChEBI" id="CHEBI:456216"/>
        <dbReference type="EC" id="6.3.2.4"/>
    </reaction>
</comment>
<keyword evidence="9 20" id="KW-0547">Nucleotide-binding</keyword>
<evidence type="ECO:0000313" key="22">
    <source>
        <dbReference type="EMBL" id="GGW90178.1"/>
    </source>
</evidence>
<dbReference type="EMBL" id="BMYS01000015">
    <property type="protein sequence ID" value="GGW90178.1"/>
    <property type="molecule type" value="Genomic_DNA"/>
</dbReference>
<keyword evidence="13 17" id="KW-0573">Peptidoglycan synthesis</keyword>
<keyword evidence="12 17" id="KW-0133">Cell shape</keyword>
<dbReference type="GO" id="GO:0008716">
    <property type="term" value="F:D-alanine-D-alanine ligase activity"/>
    <property type="evidence" value="ECO:0007669"/>
    <property type="project" value="UniProtKB-UniRule"/>
</dbReference>